<gene>
    <name evidence="1" type="ORF">Hyperionvirus29_4</name>
</gene>
<dbReference type="EMBL" id="MK072411">
    <property type="protein sequence ID" value="AYV84551.1"/>
    <property type="molecule type" value="Genomic_DNA"/>
</dbReference>
<name>A0A3G5AE52_9VIRU</name>
<reference evidence="1" key="1">
    <citation type="submission" date="2018-10" db="EMBL/GenBank/DDBJ databases">
        <title>Hidden diversity of soil giant viruses.</title>
        <authorList>
            <person name="Schulz F."/>
            <person name="Alteio L."/>
            <person name="Goudeau D."/>
            <person name="Ryan E.M."/>
            <person name="Malmstrom R.R."/>
            <person name="Blanchard J."/>
            <person name="Woyke T."/>
        </authorList>
    </citation>
    <scope>NUCLEOTIDE SEQUENCE</scope>
    <source>
        <strain evidence="1">HYV1</strain>
    </source>
</reference>
<protein>
    <submittedName>
        <fullName evidence="1">Uncharacterized protein</fullName>
    </submittedName>
</protein>
<proteinExistence type="predicted"/>
<accession>A0A3G5AE52</accession>
<evidence type="ECO:0000313" key="1">
    <source>
        <dbReference type="EMBL" id="AYV84551.1"/>
    </source>
</evidence>
<sequence length="144" mass="16311">MNENKIKDAVPDLTNDGWAWGNNMTAEDALSVLKFHLSRFLKLANDHPNAYFLSDSNEKNIVILKSGHQVSIGKIKTPFDIDDDSDNDSEISYPVTVFLHPLKGKMMVKTFSDCMEVFGLLRAVGDKRAKLWYDLAFRMKPDDA</sequence>
<organism evidence="1">
    <name type="scientific">Hyperionvirus sp</name>
    <dbReference type="NCBI Taxonomy" id="2487770"/>
    <lineage>
        <taxon>Viruses</taxon>
        <taxon>Varidnaviria</taxon>
        <taxon>Bamfordvirae</taxon>
        <taxon>Nucleocytoviricota</taxon>
        <taxon>Megaviricetes</taxon>
        <taxon>Imitervirales</taxon>
        <taxon>Mimiviridae</taxon>
        <taxon>Klosneuvirinae</taxon>
    </lineage>
</organism>